<comment type="caution">
    <text evidence="2">The sequence shown here is derived from an EMBL/GenBank/DDBJ whole genome shotgun (WGS) entry which is preliminary data.</text>
</comment>
<evidence type="ECO:0000256" key="1">
    <source>
        <dbReference type="SAM" id="MobiDB-lite"/>
    </source>
</evidence>
<proteinExistence type="predicted"/>
<sequence>MRCLRFDHTKPSAKRRSRYADFVAALTHGKMPKQATRKSPYVPKLDKDWSTEQKPPPCLSVTRETEDIEPYVRALTPATRRPSTFETPRGVRSALVLLT</sequence>
<reference evidence="2 3" key="1">
    <citation type="journal article" date="2019" name="Commun. Biol.">
        <title>The bagworm genome reveals a unique fibroin gene that provides high tensile strength.</title>
        <authorList>
            <person name="Kono N."/>
            <person name="Nakamura H."/>
            <person name="Ohtoshi R."/>
            <person name="Tomita M."/>
            <person name="Numata K."/>
            <person name="Arakawa K."/>
        </authorList>
    </citation>
    <scope>NUCLEOTIDE SEQUENCE [LARGE SCALE GENOMIC DNA]</scope>
</reference>
<protein>
    <submittedName>
        <fullName evidence="2">Uncharacterized protein</fullName>
    </submittedName>
</protein>
<gene>
    <name evidence="2" type="ORF">EVAR_50334_1</name>
</gene>
<dbReference type="Proteomes" id="UP000299102">
    <property type="component" value="Unassembled WGS sequence"/>
</dbReference>
<organism evidence="2 3">
    <name type="scientific">Eumeta variegata</name>
    <name type="common">Bagworm moth</name>
    <name type="synonym">Eumeta japonica</name>
    <dbReference type="NCBI Taxonomy" id="151549"/>
    <lineage>
        <taxon>Eukaryota</taxon>
        <taxon>Metazoa</taxon>
        <taxon>Ecdysozoa</taxon>
        <taxon>Arthropoda</taxon>
        <taxon>Hexapoda</taxon>
        <taxon>Insecta</taxon>
        <taxon>Pterygota</taxon>
        <taxon>Neoptera</taxon>
        <taxon>Endopterygota</taxon>
        <taxon>Lepidoptera</taxon>
        <taxon>Glossata</taxon>
        <taxon>Ditrysia</taxon>
        <taxon>Tineoidea</taxon>
        <taxon>Psychidae</taxon>
        <taxon>Oiketicinae</taxon>
        <taxon>Eumeta</taxon>
    </lineage>
</organism>
<feature type="region of interest" description="Disordered" evidence="1">
    <location>
        <begin position="31"/>
        <end position="64"/>
    </location>
</feature>
<name>A0A4C1XMZ4_EUMVA</name>
<keyword evidence="3" id="KW-1185">Reference proteome</keyword>
<evidence type="ECO:0000313" key="2">
    <source>
        <dbReference type="EMBL" id="GBP64818.1"/>
    </source>
</evidence>
<accession>A0A4C1XMZ4</accession>
<dbReference type="AlphaFoldDB" id="A0A4C1XMZ4"/>
<evidence type="ECO:0000313" key="3">
    <source>
        <dbReference type="Proteomes" id="UP000299102"/>
    </source>
</evidence>
<dbReference type="EMBL" id="BGZK01000910">
    <property type="protein sequence ID" value="GBP64818.1"/>
    <property type="molecule type" value="Genomic_DNA"/>
</dbReference>